<dbReference type="AlphaFoldDB" id="A0AAD6N7B6"/>
<protein>
    <recommendedName>
        <fullName evidence="6">Zn(2)-C6 fungal-type domain-containing protein</fullName>
    </recommendedName>
</protein>
<dbReference type="PANTHER" id="PTHR37534:SF11">
    <property type="entry name" value="ZN(II)2CYS6 TRANSCRIPTION FACTOR (EUROFUNG)"/>
    <property type="match status" value="1"/>
</dbReference>
<dbReference type="Pfam" id="PF00172">
    <property type="entry name" value="Zn_clus"/>
    <property type="match status" value="1"/>
</dbReference>
<dbReference type="Pfam" id="PF11951">
    <property type="entry name" value="Fungal_trans_2"/>
    <property type="match status" value="1"/>
</dbReference>
<keyword evidence="5" id="KW-0539">Nucleus</keyword>
<dbReference type="CDD" id="cd00067">
    <property type="entry name" value="GAL4"/>
    <property type="match status" value="1"/>
</dbReference>
<dbReference type="GO" id="GO:0005634">
    <property type="term" value="C:nucleus"/>
    <property type="evidence" value="ECO:0007669"/>
    <property type="project" value="UniProtKB-SubCell"/>
</dbReference>
<feature type="domain" description="Zn(2)-C6 fungal-type" evidence="6">
    <location>
        <begin position="44"/>
        <end position="72"/>
    </location>
</feature>
<evidence type="ECO:0000256" key="5">
    <source>
        <dbReference type="ARBA" id="ARBA00023242"/>
    </source>
</evidence>
<sequence>MSAYRVRFANTVCAPSPSAEIASILDPSVALPSDRALRKRSRSGCFQCKKAKVKCDELFPVCLRCLQRHLLCKSSPRLSTWQVEMRWVPSTLGAIVKVPLLQYWLEQASQMLVIDPENNPFSFPIIRYLTEAPSLLHIIQSLGAAHQEYFPARGPIVSLEEKGRALQMLQREMVQSKKPEECFLTISLLGLSHWANSDPRDFGQQHLFAARGITDHLLSRDRDIFHQPGNGNDNLLATCFGSFLYWDMCCAHLVDARQQRPLDTTPIAQAVRALRAMEHPTYGPAAELIYILCQVGRYCREVIQLGHQDIIKATALHQQLCAFPVLRNNSSLALLYDSFKMHGLILLYRNSVHSARLEDETKEDRIHKYAIKIACNLSEIPLSSNLLNIQALPLLTAASELRSYDTELRQALVARFKAIYSMNRVPSTLLAISLLEEIWEIRDTGLEASWMGYMILTKKWSLLLG</sequence>
<dbReference type="GO" id="GO:0045944">
    <property type="term" value="P:positive regulation of transcription by RNA polymerase II"/>
    <property type="evidence" value="ECO:0007669"/>
    <property type="project" value="TreeGrafter"/>
</dbReference>
<dbReference type="PROSITE" id="PS00463">
    <property type="entry name" value="ZN2_CY6_FUNGAL_1"/>
    <property type="match status" value="1"/>
</dbReference>
<reference evidence="7" key="2">
    <citation type="submission" date="2023-01" db="EMBL/GenBank/DDBJ databases">
        <authorList>
            <person name="Petersen C."/>
        </authorList>
    </citation>
    <scope>NUCLEOTIDE SEQUENCE</scope>
    <source>
        <strain evidence="7">IBT 15450</strain>
    </source>
</reference>
<dbReference type="Proteomes" id="UP001219568">
    <property type="component" value="Unassembled WGS sequence"/>
</dbReference>
<dbReference type="Gene3D" id="4.10.240.10">
    <property type="entry name" value="Zn(2)-C6 fungal-type DNA-binding domain"/>
    <property type="match status" value="1"/>
</dbReference>
<comment type="subcellular location">
    <subcellularLocation>
        <location evidence="1">Nucleus</location>
    </subcellularLocation>
</comment>
<comment type="caution">
    <text evidence="7">The sequence shown here is derived from an EMBL/GenBank/DDBJ whole genome shotgun (WGS) entry which is preliminary data.</text>
</comment>
<dbReference type="GO" id="GO:0000976">
    <property type="term" value="F:transcription cis-regulatory region binding"/>
    <property type="evidence" value="ECO:0007669"/>
    <property type="project" value="TreeGrafter"/>
</dbReference>
<keyword evidence="4" id="KW-0804">Transcription</keyword>
<gene>
    <name evidence="7" type="ORF">N7460_008097</name>
</gene>
<evidence type="ECO:0000256" key="3">
    <source>
        <dbReference type="ARBA" id="ARBA00023125"/>
    </source>
</evidence>
<organism evidence="7 8">
    <name type="scientific">Penicillium canescens</name>
    <dbReference type="NCBI Taxonomy" id="5083"/>
    <lineage>
        <taxon>Eukaryota</taxon>
        <taxon>Fungi</taxon>
        <taxon>Dikarya</taxon>
        <taxon>Ascomycota</taxon>
        <taxon>Pezizomycotina</taxon>
        <taxon>Eurotiomycetes</taxon>
        <taxon>Eurotiomycetidae</taxon>
        <taxon>Eurotiales</taxon>
        <taxon>Aspergillaceae</taxon>
        <taxon>Penicillium</taxon>
    </lineage>
</organism>
<dbReference type="InterPro" id="IPR001138">
    <property type="entry name" value="Zn2Cys6_DnaBD"/>
</dbReference>
<reference evidence="7" key="1">
    <citation type="journal article" date="2023" name="IMA Fungus">
        <title>Comparative genomic study of the Penicillium genus elucidates a diverse pangenome and 15 lateral gene transfer events.</title>
        <authorList>
            <person name="Petersen C."/>
            <person name="Sorensen T."/>
            <person name="Nielsen M.R."/>
            <person name="Sondergaard T.E."/>
            <person name="Sorensen J.L."/>
            <person name="Fitzpatrick D.A."/>
            <person name="Frisvad J.C."/>
            <person name="Nielsen K.L."/>
        </authorList>
    </citation>
    <scope>NUCLEOTIDE SEQUENCE</scope>
    <source>
        <strain evidence="7">IBT 15450</strain>
    </source>
</reference>
<dbReference type="PROSITE" id="PS50048">
    <property type="entry name" value="ZN2_CY6_FUNGAL_2"/>
    <property type="match status" value="1"/>
</dbReference>
<dbReference type="EMBL" id="JAQJZL010000009">
    <property type="protein sequence ID" value="KAJ6038326.1"/>
    <property type="molecule type" value="Genomic_DNA"/>
</dbReference>
<dbReference type="InterPro" id="IPR036864">
    <property type="entry name" value="Zn2-C6_fun-type_DNA-bd_sf"/>
</dbReference>
<accession>A0AAD6N7B6</accession>
<evidence type="ECO:0000259" key="6">
    <source>
        <dbReference type="PROSITE" id="PS50048"/>
    </source>
</evidence>
<dbReference type="GO" id="GO:0008270">
    <property type="term" value="F:zinc ion binding"/>
    <property type="evidence" value="ECO:0007669"/>
    <property type="project" value="InterPro"/>
</dbReference>
<dbReference type="SUPFAM" id="SSF57701">
    <property type="entry name" value="Zn2/Cys6 DNA-binding domain"/>
    <property type="match status" value="1"/>
</dbReference>
<keyword evidence="2" id="KW-0805">Transcription regulation</keyword>
<evidence type="ECO:0000256" key="2">
    <source>
        <dbReference type="ARBA" id="ARBA00023015"/>
    </source>
</evidence>
<evidence type="ECO:0000256" key="1">
    <source>
        <dbReference type="ARBA" id="ARBA00004123"/>
    </source>
</evidence>
<dbReference type="PANTHER" id="PTHR37534">
    <property type="entry name" value="TRANSCRIPTIONAL ACTIVATOR PROTEIN UGA3"/>
    <property type="match status" value="1"/>
</dbReference>
<dbReference type="GO" id="GO:0000981">
    <property type="term" value="F:DNA-binding transcription factor activity, RNA polymerase II-specific"/>
    <property type="evidence" value="ECO:0007669"/>
    <property type="project" value="InterPro"/>
</dbReference>
<evidence type="ECO:0000256" key="4">
    <source>
        <dbReference type="ARBA" id="ARBA00023163"/>
    </source>
</evidence>
<dbReference type="InterPro" id="IPR021858">
    <property type="entry name" value="Fun_TF"/>
</dbReference>
<proteinExistence type="predicted"/>
<dbReference type="SMART" id="SM00066">
    <property type="entry name" value="GAL4"/>
    <property type="match status" value="1"/>
</dbReference>
<keyword evidence="3" id="KW-0238">DNA-binding</keyword>
<keyword evidence="8" id="KW-1185">Reference proteome</keyword>
<evidence type="ECO:0000313" key="7">
    <source>
        <dbReference type="EMBL" id="KAJ6038326.1"/>
    </source>
</evidence>
<evidence type="ECO:0000313" key="8">
    <source>
        <dbReference type="Proteomes" id="UP001219568"/>
    </source>
</evidence>
<name>A0AAD6N7B6_PENCN</name>